<keyword evidence="1" id="KW-1133">Transmembrane helix</keyword>
<accession>A0A2U8Q1X5</accession>
<dbReference type="AlphaFoldDB" id="A0A2U8Q1X5"/>
<protein>
    <submittedName>
        <fullName evidence="3">Pilus assembly protein</fullName>
    </submittedName>
</protein>
<name>A0A2U8Q1X5_9BRAD</name>
<proteinExistence type="predicted"/>
<sequence>MDPGGPMQAIANIWRNACRSVRGFGADKRALAATEFAVIVPLMLVMFFGTVEFSSAVAIDRKVTLIARTLSDLISQSTTLADADMKDTFTASISVIQPYDATLVKGTVSQIQIDANKVATIQWSRSGTIATGATQATLATSTRKPGDNVTSIIPASLLIASTYLILSETNYTYTPSVGYVLKSQITLGDVSYTRPRQVTCVPYPYPDNNNKTTC</sequence>
<organism evidence="3 4">
    <name type="scientific">Bradyrhizobium amphicarpaeae</name>
    <dbReference type="NCBI Taxonomy" id="1404768"/>
    <lineage>
        <taxon>Bacteria</taxon>
        <taxon>Pseudomonadati</taxon>
        <taxon>Pseudomonadota</taxon>
        <taxon>Alphaproteobacteria</taxon>
        <taxon>Hyphomicrobiales</taxon>
        <taxon>Nitrobacteraceae</taxon>
        <taxon>Bradyrhizobium</taxon>
    </lineage>
</organism>
<evidence type="ECO:0000256" key="1">
    <source>
        <dbReference type="SAM" id="Phobius"/>
    </source>
</evidence>
<evidence type="ECO:0000313" key="3">
    <source>
        <dbReference type="EMBL" id="AWM03478.1"/>
    </source>
</evidence>
<dbReference type="OrthoDB" id="7189296at2"/>
<reference evidence="3 4" key="2">
    <citation type="journal article" date="2019" name="Int. J. Syst. Evol. Microbiol.">
        <title>Description and complete genome sequence of Bradyrhizobium amphicarpaeae sp. nov., harbouring photosystem and nitrogen-fixation genes.</title>
        <authorList>
            <person name="Bromfield E.S.P."/>
            <person name="Cloutier S."/>
            <person name="Nguyen H.D.T."/>
        </authorList>
    </citation>
    <scope>NUCLEOTIDE SEQUENCE [LARGE SCALE GENOMIC DNA]</scope>
    <source>
        <strain evidence="3 4">39S1MB</strain>
    </source>
</reference>
<reference evidence="3 4" key="1">
    <citation type="journal article" date="2017" name="Syst. Appl. Microbiol.">
        <title>Soybeans inoculated with root zone soils of Canadian native legumes harbour diverse and novel Bradyrhizobium spp. that possess agricultural potential.</title>
        <authorList>
            <person name="Bromfield E.S.P."/>
            <person name="Cloutier S."/>
            <person name="Tambong J.T."/>
            <person name="Tran Thi T.V."/>
        </authorList>
    </citation>
    <scope>NUCLEOTIDE SEQUENCE [LARGE SCALE GENOMIC DNA]</scope>
    <source>
        <strain evidence="3 4">39S1MB</strain>
    </source>
</reference>
<feature type="domain" description="TadE-like" evidence="2">
    <location>
        <begin position="32"/>
        <end position="64"/>
    </location>
</feature>
<dbReference type="Proteomes" id="UP000215884">
    <property type="component" value="Chromosome"/>
</dbReference>
<evidence type="ECO:0000259" key="2">
    <source>
        <dbReference type="Pfam" id="PF07811"/>
    </source>
</evidence>
<keyword evidence="1" id="KW-0812">Transmembrane</keyword>
<gene>
    <name evidence="3" type="ORF">CIT40_27870</name>
</gene>
<dbReference type="EMBL" id="CP029426">
    <property type="protein sequence ID" value="AWM03478.1"/>
    <property type="molecule type" value="Genomic_DNA"/>
</dbReference>
<dbReference type="Pfam" id="PF07811">
    <property type="entry name" value="TadE"/>
    <property type="match status" value="1"/>
</dbReference>
<keyword evidence="1" id="KW-0472">Membrane</keyword>
<dbReference type="InterPro" id="IPR012495">
    <property type="entry name" value="TadE-like_dom"/>
</dbReference>
<feature type="transmembrane region" description="Helical" evidence="1">
    <location>
        <begin position="36"/>
        <end position="59"/>
    </location>
</feature>
<evidence type="ECO:0000313" key="4">
    <source>
        <dbReference type="Proteomes" id="UP000215884"/>
    </source>
</evidence>
<keyword evidence="4" id="KW-1185">Reference proteome</keyword>
<dbReference type="KEGG" id="brq:CIT40_27870"/>